<proteinExistence type="predicted"/>
<keyword evidence="1" id="KW-1185">Reference proteome</keyword>
<accession>A0AC58N260</accession>
<dbReference type="RefSeq" id="XP_073935701.1">
    <property type="nucleotide sequence ID" value="XM_074079600.1"/>
</dbReference>
<organism evidence="1 2">
    <name type="scientific">Castor canadensis</name>
    <name type="common">American beaver</name>
    <dbReference type="NCBI Taxonomy" id="51338"/>
    <lineage>
        <taxon>Eukaryota</taxon>
        <taxon>Metazoa</taxon>
        <taxon>Chordata</taxon>
        <taxon>Craniata</taxon>
        <taxon>Vertebrata</taxon>
        <taxon>Euteleostomi</taxon>
        <taxon>Mammalia</taxon>
        <taxon>Eutheria</taxon>
        <taxon>Euarchontoglires</taxon>
        <taxon>Glires</taxon>
        <taxon>Rodentia</taxon>
        <taxon>Castorimorpha</taxon>
        <taxon>Castoridae</taxon>
        <taxon>Castor</taxon>
    </lineage>
</organism>
<dbReference type="Proteomes" id="UP001732720">
    <property type="component" value="Chromosome 7"/>
</dbReference>
<reference evidence="2" key="1">
    <citation type="submission" date="2025-08" db="UniProtKB">
        <authorList>
            <consortium name="RefSeq"/>
        </authorList>
    </citation>
    <scope>IDENTIFICATION</scope>
</reference>
<evidence type="ECO:0000313" key="2">
    <source>
        <dbReference type="RefSeq" id="XP_073935701.1"/>
    </source>
</evidence>
<protein>
    <submittedName>
        <fullName evidence="2">Uncharacterized protein</fullName>
    </submittedName>
</protein>
<sequence length="242" mass="27407">MQAAVRVREKTLRITYWPLNNLIIWDFDQPLQLYEVSALALKNKNKTRENACASTAGAPSVHRCAREQPLRSGGGRANAHLRLPPPPSCRREQSRGRRQRQWRARGRWRRRRGRGRRRLERTVSAPVAPAHSLVFGPQLAEPFTRGTRVRLSAPPEMAKASHRCSKMCERLVEDEMGLRGENQGTGNAYRRSFCAHGVDDILVEKHAYTMLSVSDGSHHPERALLCPIIVNPQGHFKTNTGL</sequence>
<gene>
    <name evidence="2" type="primary">LOC109676187</name>
</gene>
<evidence type="ECO:0000313" key="1">
    <source>
        <dbReference type="Proteomes" id="UP001732720"/>
    </source>
</evidence>
<name>A0AC58N260_CASCN</name>